<dbReference type="InterPro" id="IPR051368">
    <property type="entry name" value="SerProtInhib-TIL_Domain"/>
</dbReference>
<keyword evidence="6" id="KW-1185">Reference proteome</keyword>
<protein>
    <submittedName>
        <fullName evidence="7">TIL domain-containing protein</fullName>
    </submittedName>
</protein>
<dbReference type="PANTHER" id="PTHR23259">
    <property type="entry name" value="RIDDLE"/>
    <property type="match status" value="1"/>
</dbReference>
<feature type="transmembrane region" description="Helical" evidence="4">
    <location>
        <begin position="16"/>
        <end position="33"/>
    </location>
</feature>
<sequence length="127" mass="14721">MPWHSIRDFTKEVQQIKIVLSFFVILFYCQTYYCGIGIPTPLCGKGEVFVAKCATPCEPKCTDIEPIKCIKRCDQPKCQCKKGYARDKNNVCIPKFLCPKYCNKHCGFLYICKIIYGLPKCVPRREY</sequence>
<dbReference type="Proteomes" id="UP000887563">
    <property type="component" value="Unplaced"/>
</dbReference>
<proteinExistence type="predicted"/>
<dbReference type="AlphaFoldDB" id="A0A914MJL4"/>
<organism evidence="6 7">
    <name type="scientific">Meloidogyne incognita</name>
    <name type="common">Southern root-knot nematode worm</name>
    <name type="synonym">Oxyuris incognita</name>
    <dbReference type="NCBI Taxonomy" id="6306"/>
    <lineage>
        <taxon>Eukaryota</taxon>
        <taxon>Metazoa</taxon>
        <taxon>Ecdysozoa</taxon>
        <taxon>Nematoda</taxon>
        <taxon>Chromadorea</taxon>
        <taxon>Rhabditida</taxon>
        <taxon>Tylenchina</taxon>
        <taxon>Tylenchomorpha</taxon>
        <taxon>Tylenchoidea</taxon>
        <taxon>Meloidogynidae</taxon>
        <taxon>Meloidogyninae</taxon>
        <taxon>Meloidogyne</taxon>
        <taxon>Meloidogyne incognita group</taxon>
    </lineage>
</organism>
<dbReference type="WBParaSite" id="Minc3s02029g27866">
    <property type="protein sequence ID" value="Minc3s02029g27866"/>
    <property type="gene ID" value="Minc3s02029g27866"/>
</dbReference>
<keyword evidence="4" id="KW-0812">Transmembrane</keyword>
<evidence type="ECO:0000256" key="4">
    <source>
        <dbReference type="SAM" id="Phobius"/>
    </source>
</evidence>
<keyword evidence="3" id="KW-1015">Disulfide bond</keyword>
<feature type="domain" description="TIL" evidence="5">
    <location>
        <begin position="43"/>
        <end position="98"/>
    </location>
</feature>
<evidence type="ECO:0000259" key="5">
    <source>
        <dbReference type="Pfam" id="PF01826"/>
    </source>
</evidence>
<keyword evidence="4" id="KW-1133">Transmembrane helix</keyword>
<dbReference type="CDD" id="cd19941">
    <property type="entry name" value="TIL"/>
    <property type="match status" value="1"/>
</dbReference>
<evidence type="ECO:0000313" key="7">
    <source>
        <dbReference type="WBParaSite" id="Minc3s02029g27866"/>
    </source>
</evidence>
<keyword evidence="2" id="KW-0722">Serine protease inhibitor</keyword>
<dbReference type="InterPro" id="IPR036084">
    <property type="entry name" value="Ser_inhib-like_sf"/>
</dbReference>
<dbReference type="Gene3D" id="2.10.25.10">
    <property type="entry name" value="Laminin"/>
    <property type="match status" value="1"/>
</dbReference>
<evidence type="ECO:0000256" key="2">
    <source>
        <dbReference type="ARBA" id="ARBA00022900"/>
    </source>
</evidence>
<dbReference type="PANTHER" id="PTHR23259:SF70">
    <property type="entry name" value="ACCESSORY GLAND PROTEIN ACP62F-RELATED"/>
    <property type="match status" value="1"/>
</dbReference>
<evidence type="ECO:0000313" key="6">
    <source>
        <dbReference type="Proteomes" id="UP000887563"/>
    </source>
</evidence>
<keyword evidence="4" id="KW-0472">Membrane</keyword>
<evidence type="ECO:0000256" key="3">
    <source>
        <dbReference type="ARBA" id="ARBA00023157"/>
    </source>
</evidence>
<accession>A0A914MJL4</accession>
<dbReference type="SUPFAM" id="SSF57567">
    <property type="entry name" value="Serine protease inhibitors"/>
    <property type="match status" value="1"/>
</dbReference>
<dbReference type="Pfam" id="PF01826">
    <property type="entry name" value="TIL"/>
    <property type="match status" value="1"/>
</dbReference>
<evidence type="ECO:0000256" key="1">
    <source>
        <dbReference type="ARBA" id="ARBA00022690"/>
    </source>
</evidence>
<dbReference type="InterPro" id="IPR002919">
    <property type="entry name" value="TIL_dom"/>
</dbReference>
<reference evidence="7" key="1">
    <citation type="submission" date="2022-11" db="UniProtKB">
        <authorList>
            <consortium name="WormBaseParasite"/>
        </authorList>
    </citation>
    <scope>IDENTIFICATION</scope>
</reference>
<name>A0A914MJL4_MELIC</name>
<dbReference type="GO" id="GO:0004867">
    <property type="term" value="F:serine-type endopeptidase inhibitor activity"/>
    <property type="evidence" value="ECO:0007669"/>
    <property type="project" value="UniProtKB-KW"/>
</dbReference>
<keyword evidence="1" id="KW-0646">Protease inhibitor</keyword>